<organism evidence="2 3">
    <name type="scientific">Tilletia caries</name>
    <name type="common">wheat bunt fungus</name>
    <dbReference type="NCBI Taxonomy" id="13290"/>
    <lineage>
        <taxon>Eukaryota</taxon>
        <taxon>Fungi</taxon>
        <taxon>Dikarya</taxon>
        <taxon>Basidiomycota</taxon>
        <taxon>Ustilaginomycotina</taxon>
        <taxon>Exobasidiomycetes</taxon>
        <taxon>Tilletiales</taxon>
        <taxon>Tilletiaceae</taxon>
        <taxon>Tilletia</taxon>
    </lineage>
</organism>
<gene>
    <name evidence="2" type="ORF">JKIAZH3_G6353</name>
</gene>
<accession>A0ABN7J1U7</accession>
<proteinExistence type="predicted"/>
<feature type="region of interest" description="Disordered" evidence="1">
    <location>
        <begin position="57"/>
        <end position="122"/>
    </location>
</feature>
<keyword evidence="3" id="KW-1185">Reference proteome</keyword>
<comment type="caution">
    <text evidence="2">The sequence shown here is derived from an EMBL/GenBank/DDBJ whole genome shotgun (WGS) entry which is preliminary data.</text>
</comment>
<feature type="compositionally biased region" description="Low complexity" evidence="1">
    <location>
        <begin position="83"/>
        <end position="101"/>
    </location>
</feature>
<dbReference type="Proteomes" id="UP000836402">
    <property type="component" value="Unassembled WGS sequence"/>
</dbReference>
<feature type="non-terminal residue" evidence="2">
    <location>
        <position position="122"/>
    </location>
</feature>
<evidence type="ECO:0000313" key="3">
    <source>
        <dbReference type="Proteomes" id="UP000836402"/>
    </source>
</evidence>
<name>A0ABN7J1U7_9BASI</name>
<sequence>MSQGGTNLDRAVLAAQELADQVAGDIRSLQGQEQLDTYMLRMSEGATHAEALIAAQQASPDLATRTESHGLGANTSGPSVRFGSSPAPSSGRSSSGGAAAPVMSKTVAEGSLSRSGGVGRGV</sequence>
<evidence type="ECO:0000256" key="1">
    <source>
        <dbReference type="SAM" id="MobiDB-lite"/>
    </source>
</evidence>
<protein>
    <submittedName>
        <fullName evidence="2">Uncharacterized protein</fullName>
    </submittedName>
</protein>
<feature type="non-terminal residue" evidence="2">
    <location>
        <position position="1"/>
    </location>
</feature>
<reference evidence="2" key="1">
    <citation type="submission" date="2020-10" db="EMBL/GenBank/DDBJ databases">
        <authorList>
            <person name="Sedaghatjoo S."/>
        </authorList>
    </citation>
    <scope>NUCLEOTIDE SEQUENCE</scope>
    <source>
        <strain evidence="2">AZH3</strain>
    </source>
</reference>
<evidence type="ECO:0000313" key="2">
    <source>
        <dbReference type="EMBL" id="CAD6931142.1"/>
    </source>
</evidence>
<dbReference type="EMBL" id="CAJHJG010003388">
    <property type="protein sequence ID" value="CAD6931142.1"/>
    <property type="molecule type" value="Genomic_DNA"/>
</dbReference>